<feature type="domain" description="PepSY" evidence="2">
    <location>
        <begin position="117"/>
        <end position="180"/>
    </location>
</feature>
<protein>
    <recommendedName>
        <fullName evidence="2">PepSY domain-containing protein</fullName>
    </recommendedName>
</protein>
<dbReference type="EMBL" id="CP020926">
    <property type="protein sequence ID" value="ATP21805.1"/>
    <property type="molecule type" value="Genomic_DNA"/>
</dbReference>
<dbReference type="Proteomes" id="UP000037029">
    <property type="component" value="Plasmid pses220"/>
</dbReference>
<proteinExistence type="predicted"/>
<dbReference type="InterPro" id="IPR005625">
    <property type="entry name" value="PepSY-ass_TM"/>
</dbReference>
<evidence type="ECO:0000256" key="1">
    <source>
        <dbReference type="SAM" id="Phobius"/>
    </source>
</evidence>
<keyword evidence="1" id="KW-0812">Transmembrane</keyword>
<name>A0A0J9CUN1_SPHYA</name>
<dbReference type="InterPro" id="IPR025711">
    <property type="entry name" value="PepSY"/>
</dbReference>
<dbReference type="RefSeq" id="WP_048939402.1">
    <property type="nucleotide sequence ID" value="NZ_CP020926.1"/>
</dbReference>
<keyword evidence="1" id="KW-1133">Transmembrane helix</keyword>
<evidence type="ECO:0000313" key="4">
    <source>
        <dbReference type="Proteomes" id="UP000037029"/>
    </source>
</evidence>
<accession>A0A0J9CUN1</accession>
<sequence length="242" mass="26967">MILRGIRTRIHLLASRTHKWLALLLGVQLLLWFASGAVMSFFPIDRIHGDHLVDRKTVEPLSSGTKITTFDRFANGFDEPIESISMHMLLGRTVAEVSGGGKVALFDATSGKQLSPIGSSTAIAVARKAWRGPANATATTEAVANLSTEYRGSLPAWRVSFNDPDNTRVFVDARNGRIAAVRTGTWRFYDFVWGLHIMDWKNHENFNSPWLLGFAIGGLMLWIGGATLLALRWPRRRRRKPA</sequence>
<geneLocation type="plasmid" evidence="4">
    <name>pses220</name>
</geneLocation>
<evidence type="ECO:0000313" key="3">
    <source>
        <dbReference type="EMBL" id="ATP21805.1"/>
    </source>
</evidence>
<keyword evidence="1" id="KW-0472">Membrane</keyword>
<dbReference type="Pfam" id="PF03413">
    <property type="entry name" value="PepSY"/>
    <property type="match status" value="1"/>
</dbReference>
<dbReference type="Pfam" id="PF03929">
    <property type="entry name" value="PepSY_TM"/>
    <property type="match status" value="1"/>
</dbReference>
<keyword evidence="3" id="KW-0614">Plasmid</keyword>
<organism evidence="3 4">
    <name type="scientific">Sphingobium yanoikuyae</name>
    <name type="common">Sphingomonas yanoikuyae</name>
    <dbReference type="NCBI Taxonomy" id="13690"/>
    <lineage>
        <taxon>Bacteria</taxon>
        <taxon>Pseudomonadati</taxon>
        <taxon>Pseudomonadota</taxon>
        <taxon>Alphaproteobacteria</taxon>
        <taxon>Sphingomonadales</taxon>
        <taxon>Sphingomonadaceae</taxon>
        <taxon>Sphingobium</taxon>
    </lineage>
</organism>
<feature type="transmembrane region" description="Helical" evidence="1">
    <location>
        <begin position="210"/>
        <end position="231"/>
    </location>
</feature>
<reference evidence="3 4" key="1">
    <citation type="submission" date="2017-04" db="EMBL/GenBank/DDBJ databases">
        <title>Characterization, genome and methylation analysis of a phthalic acid esters degrading strain Sphingobium yanoikuyae SHJ.</title>
        <authorList>
            <person name="Feng L."/>
        </authorList>
    </citation>
    <scope>NUCLEOTIDE SEQUENCE [LARGE SCALE GENOMIC DNA]</scope>
    <source>
        <strain evidence="3 4">SHJ</strain>
        <plasmid evidence="4">Plasmid pses220</plasmid>
    </source>
</reference>
<evidence type="ECO:0000259" key="2">
    <source>
        <dbReference type="Pfam" id="PF03413"/>
    </source>
</evidence>
<dbReference type="AlphaFoldDB" id="A0A0J9CUN1"/>
<gene>
    <name evidence="3" type="ORF">BV87_25405</name>
</gene>